<dbReference type="RefSeq" id="WP_151431805.1">
    <property type="nucleotide sequence ID" value="NZ_WAJS01000040.1"/>
</dbReference>
<dbReference type="Pfam" id="PF20176">
    <property type="entry name" value="DUF6541"/>
    <property type="match status" value="1"/>
</dbReference>
<protein>
    <submittedName>
        <fullName evidence="2">Uncharacterized protein</fullName>
    </submittedName>
</protein>
<dbReference type="Proteomes" id="UP000479639">
    <property type="component" value="Unassembled WGS sequence"/>
</dbReference>
<keyword evidence="1" id="KW-0812">Transmembrane</keyword>
<feature type="transmembrane region" description="Helical" evidence="1">
    <location>
        <begin position="386"/>
        <end position="403"/>
    </location>
</feature>
<reference evidence="2 3" key="1">
    <citation type="submission" date="2019-09" db="EMBL/GenBank/DDBJ databases">
        <title>Whole genome shotgun sequencing (WGS) of Ellagibacter isourolithinifaciens DSM 104140(T) and Adlercreutzia muris DSM 29508(T).</title>
        <authorList>
            <person name="Stoll D.A."/>
            <person name="Danylec N."/>
            <person name="Huch M."/>
        </authorList>
    </citation>
    <scope>NUCLEOTIDE SEQUENCE [LARGE SCALE GENOMIC DNA]</scope>
    <source>
        <strain evidence="2 3">DSM 29508</strain>
    </source>
</reference>
<comment type="caution">
    <text evidence="2">The sequence shown here is derived from an EMBL/GenBank/DDBJ whole genome shotgun (WGS) entry which is preliminary data.</text>
</comment>
<evidence type="ECO:0000313" key="3">
    <source>
        <dbReference type="Proteomes" id="UP000479639"/>
    </source>
</evidence>
<feature type="transmembrane region" description="Helical" evidence="1">
    <location>
        <begin position="98"/>
        <end position="117"/>
    </location>
</feature>
<feature type="transmembrane region" description="Helical" evidence="1">
    <location>
        <begin position="244"/>
        <end position="265"/>
    </location>
</feature>
<dbReference type="EMBL" id="WAJS01000040">
    <property type="protein sequence ID" value="KAB1640712.1"/>
    <property type="molecule type" value="Genomic_DNA"/>
</dbReference>
<feature type="transmembrane region" description="Helical" evidence="1">
    <location>
        <begin position="445"/>
        <end position="471"/>
    </location>
</feature>
<feature type="transmembrane region" description="Helical" evidence="1">
    <location>
        <begin position="220"/>
        <end position="238"/>
    </location>
</feature>
<keyword evidence="1" id="KW-1133">Transmembrane helix</keyword>
<proteinExistence type="predicted"/>
<name>A0A7C8FRV2_9ACTN</name>
<gene>
    <name evidence="2" type="ORF">F8D48_10230</name>
</gene>
<keyword evidence="3" id="KW-1185">Reference proteome</keyword>
<evidence type="ECO:0000313" key="2">
    <source>
        <dbReference type="EMBL" id="KAB1640712.1"/>
    </source>
</evidence>
<accession>A0A7C8FRV2</accession>
<feature type="transmembrane region" description="Helical" evidence="1">
    <location>
        <begin position="331"/>
        <end position="350"/>
    </location>
</feature>
<dbReference type="AlphaFoldDB" id="A0A7C8FRV2"/>
<feature type="transmembrane region" description="Helical" evidence="1">
    <location>
        <begin position="295"/>
        <end position="311"/>
    </location>
</feature>
<feature type="transmembrane region" description="Helical" evidence="1">
    <location>
        <begin position="192"/>
        <end position="213"/>
    </location>
</feature>
<sequence>MEMLSFAIAALTALVVLYGPGCLLFRGLRFAWPLALACAPLASVSGYALVAALWGAAGVPCTATTVALPVILLYGLLLIGSKRGEQGGKPLRSSRFTWAMLALYVLAGLTVCLYVYGLSLGDPAAYYCRFDNQTHFNLARYFVDSQDWSVLHTTSGALADESQTGYYPAGWHLLVALIASLTGIELPIVMNALNGALSGVVYPLSSFALMHALFPTRRNVLLCGAFTAVGFACLPWVLLLKGQLLANLLSFSLVPAAVALTVSYVHAGARHHGKGLALCSILTIGFFGIAHPNGLFTALVFLAPFLIHTIADKLRHSRRLGPDSPWRRPLLVWFVGLAAAYALWQIMLFAPPLQQVVLYNNTGNLNLSWTEAAYAAAAFSLYPEQPPQWVLTIACIAGVIALVRQRRTWLAMPALYMLAVYAICRCVDAPYGLRTFLAGFWYSDPYRILCCAELFLVPIAALGLAAIASAVGRKLATPPPIKPIALVVGLFALVNFFPFYQEPPADRHSDVTGDHFVLTSGTAIGYMRYLIASGYDETEEQIYSAQEHAFVQRALDLIPEGALVINQPHDGSAFAYGIDGINTYFRHIDINGTTEQSRVIRDHLSEIASNPDVQQAVRDSGACYVLLLDQGVPFDEGVWLIQTGEDYQLGWQGLESLASATEGFELVLAEGDMRLYRITGIDGEENQ</sequence>
<organism evidence="2 3">
    <name type="scientific">Adlercreutzia muris</name>
    <dbReference type="NCBI Taxonomy" id="1796610"/>
    <lineage>
        <taxon>Bacteria</taxon>
        <taxon>Bacillati</taxon>
        <taxon>Actinomycetota</taxon>
        <taxon>Coriobacteriia</taxon>
        <taxon>Eggerthellales</taxon>
        <taxon>Eggerthellaceae</taxon>
        <taxon>Adlercreutzia</taxon>
    </lineage>
</organism>
<evidence type="ECO:0000256" key="1">
    <source>
        <dbReference type="SAM" id="Phobius"/>
    </source>
</evidence>
<feature type="transmembrane region" description="Helical" evidence="1">
    <location>
        <begin position="415"/>
        <end position="433"/>
    </location>
</feature>
<feature type="transmembrane region" description="Helical" evidence="1">
    <location>
        <begin position="47"/>
        <end position="77"/>
    </location>
</feature>
<dbReference type="InterPro" id="IPR046671">
    <property type="entry name" value="DUF6541"/>
</dbReference>
<keyword evidence="1" id="KW-0472">Membrane</keyword>
<feature type="transmembrane region" description="Helical" evidence="1">
    <location>
        <begin position="483"/>
        <end position="500"/>
    </location>
</feature>